<feature type="region of interest" description="Disordered" evidence="20">
    <location>
        <begin position="324"/>
        <end position="343"/>
    </location>
</feature>
<dbReference type="PANTHER" id="PTHR13619:SF0">
    <property type="entry name" value="PHOSPHATIDATE CYTIDYLYLTRANSFERASE, MITOCHONDRIAL"/>
    <property type="match status" value="1"/>
</dbReference>
<evidence type="ECO:0000256" key="3">
    <source>
        <dbReference type="ARBA" id="ARBA00005119"/>
    </source>
</evidence>
<evidence type="ECO:0000256" key="17">
    <source>
        <dbReference type="ARBA" id="ARBA00023264"/>
    </source>
</evidence>
<dbReference type="GO" id="GO:0004605">
    <property type="term" value="F:phosphatidate cytidylyltransferase activity"/>
    <property type="evidence" value="ECO:0007669"/>
    <property type="project" value="UniProtKB-EC"/>
</dbReference>
<comment type="similarity">
    <text evidence="5">Belongs to the TAM41 family.</text>
</comment>
<comment type="pathway">
    <text evidence="3">Phospholipid metabolism; CDP-diacylglycerol biosynthesis; CDP-diacylglycerol from sn-glycerol 3-phosphate: step 3/3.</text>
</comment>
<reference evidence="22" key="1">
    <citation type="submission" date="2020-11" db="EMBL/GenBank/DDBJ databases">
        <authorList>
            <person name="Tran Van P."/>
        </authorList>
    </citation>
    <scope>NUCLEOTIDE SEQUENCE</scope>
</reference>
<evidence type="ECO:0000256" key="13">
    <source>
        <dbReference type="ARBA" id="ARBA00023098"/>
    </source>
</evidence>
<evidence type="ECO:0000256" key="11">
    <source>
        <dbReference type="ARBA" id="ARBA00022792"/>
    </source>
</evidence>
<feature type="region of interest" description="Disordered" evidence="20">
    <location>
        <begin position="363"/>
        <end position="408"/>
    </location>
</feature>
<evidence type="ECO:0000256" key="5">
    <source>
        <dbReference type="ARBA" id="ARBA00005458"/>
    </source>
</evidence>
<keyword evidence="11" id="KW-0999">Mitochondrion inner membrane</keyword>
<keyword evidence="14" id="KW-0496">Mitochondrion</keyword>
<feature type="compositionally biased region" description="Basic and acidic residues" evidence="20">
    <location>
        <begin position="278"/>
        <end position="298"/>
    </location>
</feature>
<evidence type="ECO:0000256" key="6">
    <source>
        <dbReference type="ARBA" id="ARBA00012487"/>
    </source>
</evidence>
<feature type="region of interest" description="Disordered" evidence="20">
    <location>
        <begin position="428"/>
        <end position="460"/>
    </location>
</feature>
<evidence type="ECO:0000256" key="9">
    <source>
        <dbReference type="ARBA" id="ARBA00022679"/>
    </source>
</evidence>
<dbReference type="EC" id="2.7.7.41" evidence="6"/>
<feature type="compositionally biased region" description="Basic and acidic residues" evidence="20">
    <location>
        <begin position="577"/>
        <end position="617"/>
    </location>
</feature>
<keyword evidence="12" id="KW-0460">Magnesium</keyword>
<keyword evidence="13" id="KW-0443">Lipid metabolism</keyword>
<comment type="subcellular location">
    <subcellularLocation>
        <location evidence="2">Mitochondrion inner membrane</location>
        <topology evidence="2">Peripheral membrane protein</topology>
        <orientation evidence="2">Matrix side</orientation>
    </subcellularLocation>
</comment>
<dbReference type="InterPro" id="IPR022226">
    <property type="entry name" value="DUF3752"/>
</dbReference>
<dbReference type="UniPathway" id="UPA00557">
    <property type="reaction ID" value="UER00614"/>
</dbReference>
<dbReference type="Pfam" id="PF09139">
    <property type="entry name" value="Tam41_Mmp37"/>
    <property type="match status" value="1"/>
</dbReference>
<sequence>MANKGLAAIPTLYQRLVSIFPQKFEFCFAYGSGAIKQAGSNDLNTNMIDIIFTVETPDEWHSENIQINPKHYSWLRWLGHNAVANYQEHWGAKVYFNTLVPIEKENAIIKYGIISHTALVADLLDWSELYLAGRLHKPVEIIKQTTDSELRSALQQNLHSAVHAALLMLPETFTEEEFYKTITALSYSGDFRMIFGEDKNKIQNIVTPQIRAFHDLYAPVISSLSDYIDIIHSDDGKQDCCQDLSPTARHHHLNQLPKAPQRAMVRFWNKGSSKLRQDTEDTLRFNSRPHQDINKDTSGDADITIGPVLPQHLSKKTLSSTLKEYPDLETTENTQSSAQTDDWKHPKISVACLKLPAQPITESRLLPNSRGDIGDHLETSGIGPELPTNFQSSSKDSDNIGASDDDMYGPALPPRLGELGGKAILGPTLPPGFKPSTTVTDSEDSDAEVVGPLPPSEAGLADGSYIQQELERRAQKMKRKLAGEDDNNGALKRESWMLELPPDRATEFGLGPRQFRKKEKLDPGDKSVWTDTPADRLNKKLSQKEHKNAESEMHQLTMMVRDEEMEQLSRKHPSNKNRQESLLEAHQRELNKKKKQDEAGKPKERRPFDRDVDLQANRFDEAQKKAIFKKAQLLNDRFSRGETKFL</sequence>
<keyword evidence="16" id="KW-0594">Phospholipid biosynthesis</keyword>
<evidence type="ECO:0000256" key="20">
    <source>
        <dbReference type="SAM" id="MobiDB-lite"/>
    </source>
</evidence>
<feature type="compositionally biased region" description="Basic and acidic residues" evidence="20">
    <location>
        <begin position="491"/>
        <end position="506"/>
    </location>
</feature>
<feature type="compositionally biased region" description="Basic and acidic residues" evidence="20">
    <location>
        <begin position="533"/>
        <end position="553"/>
    </location>
</feature>
<dbReference type="AlphaFoldDB" id="A0A7R9J2U0"/>
<gene>
    <name evidence="22" type="ORF">TCMB3V08_LOCUS4290</name>
</gene>
<evidence type="ECO:0000256" key="8">
    <source>
        <dbReference type="ARBA" id="ARBA00022516"/>
    </source>
</evidence>
<keyword evidence="9" id="KW-0808">Transferase</keyword>
<dbReference type="GO" id="GO:0005743">
    <property type="term" value="C:mitochondrial inner membrane"/>
    <property type="evidence" value="ECO:0007669"/>
    <property type="project" value="UniProtKB-SubCell"/>
</dbReference>
<dbReference type="GO" id="GO:0032049">
    <property type="term" value="P:cardiolipin biosynthetic process"/>
    <property type="evidence" value="ECO:0007669"/>
    <property type="project" value="InterPro"/>
</dbReference>
<accession>A0A7R9J2U0</accession>
<evidence type="ECO:0000256" key="1">
    <source>
        <dbReference type="ARBA" id="ARBA00001946"/>
    </source>
</evidence>
<protein>
    <recommendedName>
        <fullName evidence="7">Phosphatidate cytidylyltransferase, mitochondrial</fullName>
        <ecNumber evidence="6">2.7.7.41</ecNumber>
    </recommendedName>
    <alternativeName>
        <fullName evidence="18">CDP-diacylglycerol synthase</fullName>
    </alternativeName>
    <alternativeName>
        <fullName evidence="19">Mitochondrial translocator assembly and maintenance protein 41 homolog</fullName>
    </alternativeName>
</protein>
<proteinExistence type="inferred from homology"/>
<feature type="region of interest" description="Disordered" evidence="20">
    <location>
        <begin position="278"/>
        <end position="306"/>
    </location>
</feature>
<comment type="pathway">
    <text evidence="4">Lipid metabolism.</text>
</comment>
<keyword evidence="10" id="KW-0548">Nucleotidyltransferase</keyword>
<evidence type="ECO:0000256" key="7">
    <source>
        <dbReference type="ARBA" id="ARBA00018337"/>
    </source>
</evidence>
<evidence type="ECO:0000313" key="22">
    <source>
        <dbReference type="EMBL" id="CAD7571620.1"/>
    </source>
</evidence>
<dbReference type="InterPro" id="IPR015222">
    <property type="entry name" value="Tam41"/>
</dbReference>
<organism evidence="22">
    <name type="scientific">Timema californicum</name>
    <name type="common">California timema</name>
    <name type="synonym">Walking stick</name>
    <dbReference type="NCBI Taxonomy" id="61474"/>
    <lineage>
        <taxon>Eukaryota</taxon>
        <taxon>Metazoa</taxon>
        <taxon>Ecdysozoa</taxon>
        <taxon>Arthropoda</taxon>
        <taxon>Hexapoda</taxon>
        <taxon>Insecta</taxon>
        <taxon>Pterygota</taxon>
        <taxon>Neoptera</taxon>
        <taxon>Polyneoptera</taxon>
        <taxon>Phasmatodea</taxon>
        <taxon>Timematodea</taxon>
        <taxon>Timematoidea</taxon>
        <taxon>Timematidae</taxon>
        <taxon>Timema</taxon>
    </lineage>
</organism>
<keyword evidence="8" id="KW-0444">Lipid biosynthesis</keyword>
<evidence type="ECO:0000256" key="12">
    <source>
        <dbReference type="ARBA" id="ARBA00022842"/>
    </source>
</evidence>
<evidence type="ECO:0000256" key="19">
    <source>
        <dbReference type="ARBA" id="ARBA00031502"/>
    </source>
</evidence>
<evidence type="ECO:0000256" key="16">
    <source>
        <dbReference type="ARBA" id="ARBA00023209"/>
    </source>
</evidence>
<dbReference type="Pfam" id="PF12572">
    <property type="entry name" value="DUF3752"/>
    <property type="match status" value="1"/>
</dbReference>
<dbReference type="EMBL" id="OE180608">
    <property type="protein sequence ID" value="CAD7571620.1"/>
    <property type="molecule type" value="Genomic_DNA"/>
</dbReference>
<evidence type="ECO:0000256" key="2">
    <source>
        <dbReference type="ARBA" id="ARBA00004443"/>
    </source>
</evidence>
<feature type="domain" description="DUF3752" evidence="21">
    <location>
        <begin position="510"/>
        <end position="639"/>
    </location>
</feature>
<feature type="compositionally biased region" description="Polar residues" evidence="20">
    <location>
        <begin position="331"/>
        <end position="340"/>
    </location>
</feature>
<evidence type="ECO:0000259" key="21">
    <source>
        <dbReference type="Pfam" id="PF12572"/>
    </source>
</evidence>
<keyword evidence="15" id="KW-0472">Membrane</keyword>
<name>A0A7R9J2U0_TIMCA</name>
<evidence type="ECO:0000256" key="4">
    <source>
        <dbReference type="ARBA" id="ARBA00005189"/>
    </source>
</evidence>
<dbReference type="GO" id="GO:0016024">
    <property type="term" value="P:CDP-diacylglycerol biosynthetic process"/>
    <property type="evidence" value="ECO:0007669"/>
    <property type="project" value="UniProtKB-UniPathway"/>
</dbReference>
<evidence type="ECO:0000256" key="15">
    <source>
        <dbReference type="ARBA" id="ARBA00023136"/>
    </source>
</evidence>
<dbReference type="PANTHER" id="PTHR13619">
    <property type="entry name" value="PHOSPHATIDATE CYTIDYLYLTRANSFERASE, MITOCHONDRIAL"/>
    <property type="match status" value="1"/>
</dbReference>
<evidence type="ECO:0000256" key="18">
    <source>
        <dbReference type="ARBA" id="ARBA00029893"/>
    </source>
</evidence>
<comment type="cofactor">
    <cofactor evidence="1">
        <name>Mg(2+)</name>
        <dbReference type="ChEBI" id="CHEBI:18420"/>
    </cofactor>
</comment>
<evidence type="ECO:0000256" key="10">
    <source>
        <dbReference type="ARBA" id="ARBA00022695"/>
    </source>
</evidence>
<feature type="region of interest" description="Disordered" evidence="20">
    <location>
        <begin position="477"/>
        <end position="617"/>
    </location>
</feature>
<evidence type="ECO:0000256" key="14">
    <source>
        <dbReference type="ARBA" id="ARBA00023128"/>
    </source>
</evidence>
<keyword evidence="17" id="KW-1208">Phospholipid metabolism</keyword>